<evidence type="ECO:0000256" key="1">
    <source>
        <dbReference type="SAM" id="Phobius"/>
    </source>
</evidence>
<accession>A0A803NYN0</accession>
<dbReference type="EMBL" id="JAATIQ010000021">
    <property type="protein sequence ID" value="KAF4399467.1"/>
    <property type="molecule type" value="Genomic_DNA"/>
</dbReference>
<keyword evidence="1" id="KW-1133">Transmembrane helix</keyword>
<dbReference type="EMBL" id="JAATIP010000132">
    <property type="protein sequence ID" value="KAF4368790.1"/>
    <property type="molecule type" value="Genomic_DNA"/>
</dbReference>
<evidence type="ECO:0000313" key="2">
    <source>
        <dbReference type="EMBL" id="KAF4368790.1"/>
    </source>
</evidence>
<evidence type="ECO:0000313" key="5">
    <source>
        <dbReference type="Proteomes" id="UP000583929"/>
    </source>
</evidence>
<organism evidence="2 4">
    <name type="scientific">Cannabis sativa</name>
    <name type="common">Hemp</name>
    <name type="synonym">Marijuana</name>
    <dbReference type="NCBI Taxonomy" id="3483"/>
    <lineage>
        <taxon>Eukaryota</taxon>
        <taxon>Viridiplantae</taxon>
        <taxon>Streptophyta</taxon>
        <taxon>Embryophyta</taxon>
        <taxon>Tracheophyta</taxon>
        <taxon>Spermatophyta</taxon>
        <taxon>Magnoliopsida</taxon>
        <taxon>eudicotyledons</taxon>
        <taxon>Gunneridae</taxon>
        <taxon>Pentapetalae</taxon>
        <taxon>rosids</taxon>
        <taxon>fabids</taxon>
        <taxon>Rosales</taxon>
        <taxon>Cannabaceae</taxon>
        <taxon>Cannabis</taxon>
    </lineage>
</organism>
<evidence type="ECO:0000313" key="3">
    <source>
        <dbReference type="EMBL" id="KAF4399467.1"/>
    </source>
</evidence>
<accession>A0A7J6FGA5</accession>
<dbReference type="Proteomes" id="UP000583929">
    <property type="component" value="Unassembled WGS sequence"/>
</dbReference>
<feature type="transmembrane region" description="Helical" evidence="1">
    <location>
        <begin position="37"/>
        <end position="61"/>
    </location>
</feature>
<dbReference type="PANTHER" id="PTHR34125">
    <property type="entry name" value="OS01G0762900 PROTEIN"/>
    <property type="match status" value="1"/>
</dbReference>
<keyword evidence="1" id="KW-0812">Transmembrane</keyword>
<dbReference type="OMA" id="DIVAYFW"/>
<feature type="transmembrane region" description="Helical" evidence="1">
    <location>
        <begin position="12"/>
        <end position="31"/>
    </location>
</feature>
<gene>
    <name evidence="2" type="ORF">F8388_021402</name>
    <name evidence="3" type="ORF">G4B88_022550</name>
</gene>
<dbReference type="PANTHER" id="PTHR34125:SF7">
    <property type="entry name" value="TRANSMEMBRANE PROTEIN"/>
    <property type="match status" value="1"/>
</dbReference>
<reference evidence="4 5" key="1">
    <citation type="journal article" date="2020" name="bioRxiv">
        <title>Sequence and annotation of 42 cannabis genomes reveals extensive copy number variation in cannabinoid synthesis and pathogen resistance genes.</title>
        <authorList>
            <person name="Mckernan K.J."/>
            <person name="Helbert Y."/>
            <person name="Kane L.T."/>
            <person name="Ebling H."/>
            <person name="Zhang L."/>
            <person name="Liu B."/>
            <person name="Eaton Z."/>
            <person name="Mclaughlin S."/>
            <person name="Kingan S."/>
            <person name="Baybayan P."/>
            <person name="Concepcion G."/>
            <person name="Jordan M."/>
            <person name="Riva A."/>
            <person name="Barbazuk W."/>
            <person name="Harkins T."/>
        </authorList>
    </citation>
    <scope>NUCLEOTIDE SEQUENCE [LARGE SCALE GENOMIC DNA]</scope>
    <source>
        <strain evidence="4 5">cv. Jamaican Lion 4</strain>
        <strain evidence="3">Father</strain>
        <strain evidence="2">Mother</strain>
        <tissue evidence="2">Leaf</tissue>
    </source>
</reference>
<dbReference type="AlphaFoldDB" id="A0A7J6FGA5"/>
<comment type="caution">
    <text evidence="2">The sequence shown here is derived from an EMBL/GenBank/DDBJ whole genome shotgun (WGS) entry which is preliminary data.</text>
</comment>
<protein>
    <submittedName>
        <fullName evidence="2">Uncharacterized protein</fullName>
    </submittedName>
</protein>
<keyword evidence="1" id="KW-0472">Membrane</keyword>
<name>A0A7J6FGA5_CANSA</name>
<evidence type="ECO:0000313" key="4">
    <source>
        <dbReference type="Proteomes" id="UP000525078"/>
    </source>
</evidence>
<dbReference type="Proteomes" id="UP000525078">
    <property type="component" value="Unassembled WGS sequence"/>
</dbReference>
<proteinExistence type="predicted"/>
<sequence>MEIPAQLVQYKYHLAIAISVSVVISLVLYAAPRLTTIMAYFGPLFASTTLFVVAIIAFTGVSKLAVEAHRGDKAGEDIVDYVAGLQEHDIDQHEDRQSFELKS</sequence>
<keyword evidence="5" id="KW-1185">Reference proteome</keyword>